<dbReference type="RefSeq" id="WP_072776669.1">
    <property type="nucleotide sequence ID" value="NZ_FQXC01000001.1"/>
</dbReference>
<keyword evidence="2" id="KW-0808">Transferase</keyword>
<dbReference type="PANTHER" id="PTHR42673">
    <property type="entry name" value="MALEYLACETOACETATE ISOMERASE"/>
    <property type="match status" value="1"/>
</dbReference>
<dbReference type="InterPro" id="IPR004045">
    <property type="entry name" value="Glutathione_S-Trfase_N"/>
</dbReference>
<dbReference type="GO" id="GO:0016034">
    <property type="term" value="F:maleylacetoacetate isomerase activity"/>
    <property type="evidence" value="ECO:0007669"/>
    <property type="project" value="TreeGrafter"/>
</dbReference>
<dbReference type="Gene3D" id="3.40.30.10">
    <property type="entry name" value="Glutaredoxin"/>
    <property type="match status" value="1"/>
</dbReference>
<feature type="domain" description="GST N-terminal" evidence="1">
    <location>
        <begin position="3"/>
        <end position="84"/>
    </location>
</feature>
<evidence type="ECO:0000313" key="2">
    <source>
        <dbReference type="EMBL" id="SHG71337.1"/>
    </source>
</evidence>
<dbReference type="InterPro" id="IPR036249">
    <property type="entry name" value="Thioredoxin-like_sf"/>
</dbReference>
<dbReference type="OrthoDB" id="9799538at2"/>
<proteinExistence type="predicted"/>
<name>A0A1M5M201_9RHOB</name>
<dbReference type="GO" id="GO:0006559">
    <property type="term" value="P:L-phenylalanine catabolic process"/>
    <property type="evidence" value="ECO:0007669"/>
    <property type="project" value="TreeGrafter"/>
</dbReference>
<reference evidence="2 3" key="1">
    <citation type="submission" date="2016-11" db="EMBL/GenBank/DDBJ databases">
        <authorList>
            <person name="Jaros S."/>
            <person name="Januszkiewicz K."/>
            <person name="Wedrychowicz H."/>
        </authorList>
    </citation>
    <scope>NUCLEOTIDE SEQUENCE [LARGE SCALE GENOMIC DNA]</scope>
    <source>
        <strain evidence="2 3">DSM 29431</strain>
    </source>
</reference>
<dbReference type="STRING" id="996342.SAMN05443551_0366"/>
<dbReference type="Gene3D" id="1.20.1050.10">
    <property type="match status" value="1"/>
</dbReference>
<dbReference type="InterPro" id="IPR036282">
    <property type="entry name" value="Glutathione-S-Trfase_C_sf"/>
</dbReference>
<dbReference type="PANTHER" id="PTHR42673:SF4">
    <property type="entry name" value="MALEYLACETOACETATE ISOMERASE"/>
    <property type="match status" value="1"/>
</dbReference>
<sequence>MTYDLFIGDYAYSSWSLRGWLLFKQLGVKPKIHLIDFNSVGVAEQMKDVAPARTVPTMRTPEGSVVWDSLAMAEELNDRFPDGGLWPKDPAKRALGRSLAAEMHSSYGALRNECPMNLRTAYDAPALSDDTLTDIARIDTIWSHARGLYHEDGPWLLGAYSIADIMFAPVAARFAGYDAQLSDIAQAYVDTHLANTFFRQWRTMGLVTGDTLPWYAKPFATKPWPGPTPLPAKAVESGPSVNTTCPFTGGPVQFFLEFDGRVFGFENQLCRDETVEDPEAWPAFMEMARGS</sequence>
<dbReference type="SUPFAM" id="SSF47616">
    <property type="entry name" value="GST C-terminal domain-like"/>
    <property type="match status" value="1"/>
</dbReference>
<organism evidence="2 3">
    <name type="scientific">Marivita hallyeonensis</name>
    <dbReference type="NCBI Taxonomy" id="996342"/>
    <lineage>
        <taxon>Bacteria</taxon>
        <taxon>Pseudomonadati</taxon>
        <taxon>Pseudomonadota</taxon>
        <taxon>Alphaproteobacteria</taxon>
        <taxon>Rhodobacterales</taxon>
        <taxon>Roseobacteraceae</taxon>
        <taxon>Marivita</taxon>
    </lineage>
</organism>
<dbReference type="Pfam" id="PF13409">
    <property type="entry name" value="GST_N_2"/>
    <property type="match status" value="1"/>
</dbReference>
<evidence type="ECO:0000259" key="1">
    <source>
        <dbReference type="PROSITE" id="PS50404"/>
    </source>
</evidence>
<dbReference type="SUPFAM" id="SSF52833">
    <property type="entry name" value="Thioredoxin-like"/>
    <property type="match status" value="1"/>
</dbReference>
<dbReference type="CDD" id="cd03194">
    <property type="entry name" value="GST_C_3"/>
    <property type="match status" value="1"/>
</dbReference>
<evidence type="ECO:0000313" key="3">
    <source>
        <dbReference type="Proteomes" id="UP000184221"/>
    </source>
</evidence>
<dbReference type="AlphaFoldDB" id="A0A1M5M201"/>
<gene>
    <name evidence="2" type="ORF">SAMN05443551_0366</name>
</gene>
<accession>A0A1M5M201</accession>
<dbReference type="GO" id="GO:0006749">
    <property type="term" value="P:glutathione metabolic process"/>
    <property type="evidence" value="ECO:0007669"/>
    <property type="project" value="TreeGrafter"/>
</dbReference>
<protein>
    <submittedName>
        <fullName evidence="2">Glutathione S-transferase</fullName>
    </submittedName>
</protein>
<dbReference type="PROSITE" id="PS50404">
    <property type="entry name" value="GST_NTER"/>
    <property type="match status" value="1"/>
</dbReference>
<dbReference type="Proteomes" id="UP000184221">
    <property type="component" value="Unassembled WGS sequence"/>
</dbReference>
<dbReference type="EMBL" id="FQXC01000001">
    <property type="protein sequence ID" value="SHG71337.1"/>
    <property type="molecule type" value="Genomic_DNA"/>
</dbReference>
<dbReference type="GO" id="GO:0004364">
    <property type="term" value="F:glutathione transferase activity"/>
    <property type="evidence" value="ECO:0007669"/>
    <property type="project" value="TreeGrafter"/>
</dbReference>
<keyword evidence="3" id="KW-1185">Reference proteome</keyword>